<feature type="domain" description="SCP" evidence="3">
    <location>
        <begin position="31"/>
        <end position="161"/>
    </location>
</feature>
<feature type="compositionally biased region" description="Basic and acidic residues" evidence="1">
    <location>
        <begin position="234"/>
        <end position="247"/>
    </location>
</feature>
<feature type="compositionally biased region" description="Acidic residues" evidence="1">
    <location>
        <begin position="205"/>
        <end position="223"/>
    </location>
</feature>
<feature type="chain" id="PRO_5040334699" description="SCP domain-containing protein" evidence="2">
    <location>
        <begin position="21"/>
        <end position="738"/>
    </location>
</feature>
<feature type="compositionally biased region" description="Basic and acidic residues" evidence="1">
    <location>
        <begin position="352"/>
        <end position="379"/>
    </location>
</feature>
<dbReference type="InterPro" id="IPR014044">
    <property type="entry name" value="CAP_dom"/>
</dbReference>
<sequence length="738" mass="83121">MLKPLTFPIFFLIFAIQIECQSPQEINAILKCHNEIRNQIASDGFPWKTELRVSNMRKMLWSERLTNIASEKLEAFREKNAEEIQPWTSFKIFQFPEYLKNHSEIIEKWCEHRKTEIFKNKDLLISNSDEALQMIFSKNEEIGCVLYTNKRKQQSMIGCEYLNLLAENMIPDDVFQIGEACANCKCSQHSEFAKLCVTEEEEKITELEEDSSSEEYSSSEEISETPLSSNGPKNSEKQSVEPMRVSRTEQILIGSSGEVNSAESSYGPRNSEKQSDEPTRVPRTKYEREESPEIPPKGSEEARKKIESKLNLDNAGKHQGPRKSKNLPKIDFDFGKSSGSRKSINSDEEDEKMEKTRIPSSQESEKSRTPKVDLKKFDKLFEPEESRMKLPTPIWPKSDFGKSGENILKKIMEAKSKSKSRIVEDSEEFVAKLESSEESVRFEKVKVRTPETRIKTEIQAPKFRLDDDSREAPKKFQANVEEEESEEFLMTAKDSRKTEVPRVLPQDDDSREAPKKFQEESEEFIVTAKDSMISTNRVENEVPRVLPQDDPIEDQEPSSQDKWQPKSQNYVSRHFEPSTEKPPEANLKDIGVHVEKAIKDPNYIKESAKEYAKNKLGEQMGKVAVGALGQIPIAAKVVENPLVKKVLDVAVVKTASEVVDTVVPVVLDAGKAAGGAVIGVAKKIPVIGKGVEAFDNYVLKPAQKVAEVGVGIGKIGVSAGLGVASIGLKVLDRVNPLS</sequence>
<feature type="compositionally biased region" description="Polar residues" evidence="1">
    <location>
        <begin position="257"/>
        <end position="268"/>
    </location>
</feature>
<keyword evidence="5" id="KW-1185">Reference proteome</keyword>
<accession>A0A9P1IMM4</accession>
<evidence type="ECO:0000256" key="2">
    <source>
        <dbReference type="SAM" id="SignalP"/>
    </source>
</evidence>
<keyword evidence="2" id="KW-0732">Signal</keyword>
<evidence type="ECO:0000256" key="1">
    <source>
        <dbReference type="SAM" id="MobiDB-lite"/>
    </source>
</evidence>
<dbReference type="SUPFAM" id="SSF55797">
    <property type="entry name" value="PR-1-like"/>
    <property type="match status" value="1"/>
</dbReference>
<feature type="compositionally biased region" description="Basic and acidic residues" evidence="1">
    <location>
        <begin position="463"/>
        <end position="474"/>
    </location>
</feature>
<dbReference type="Proteomes" id="UP001152747">
    <property type="component" value="Unassembled WGS sequence"/>
</dbReference>
<feature type="signal peptide" evidence="2">
    <location>
        <begin position="1"/>
        <end position="20"/>
    </location>
</feature>
<dbReference type="InterPro" id="IPR035940">
    <property type="entry name" value="CAP_sf"/>
</dbReference>
<feature type="compositionally biased region" description="Basic and acidic residues" evidence="1">
    <location>
        <begin position="298"/>
        <end position="310"/>
    </location>
</feature>
<feature type="region of interest" description="Disordered" evidence="1">
    <location>
        <begin position="455"/>
        <end position="585"/>
    </location>
</feature>
<comment type="caution">
    <text evidence="4">The sequence shown here is derived from an EMBL/GenBank/DDBJ whole genome shotgun (WGS) entry which is preliminary data.</text>
</comment>
<evidence type="ECO:0000313" key="5">
    <source>
        <dbReference type="Proteomes" id="UP001152747"/>
    </source>
</evidence>
<evidence type="ECO:0000313" key="4">
    <source>
        <dbReference type="EMBL" id="CAI5447133.1"/>
    </source>
</evidence>
<dbReference type="Gene3D" id="3.40.33.10">
    <property type="entry name" value="CAP"/>
    <property type="match status" value="1"/>
</dbReference>
<feature type="compositionally biased region" description="Basic and acidic residues" evidence="1">
    <location>
        <begin position="270"/>
        <end position="291"/>
    </location>
</feature>
<gene>
    <name evidence="4" type="ORF">CAMP_LOCUS9770</name>
</gene>
<protein>
    <recommendedName>
        <fullName evidence="3">SCP domain-containing protein</fullName>
    </recommendedName>
</protein>
<feature type="compositionally biased region" description="Basic and acidic residues" evidence="1">
    <location>
        <begin position="573"/>
        <end position="585"/>
    </location>
</feature>
<evidence type="ECO:0000259" key="3">
    <source>
        <dbReference type="Pfam" id="PF00188"/>
    </source>
</evidence>
<name>A0A9P1IMM4_9PELO</name>
<feature type="compositionally biased region" description="Polar residues" evidence="1">
    <location>
        <begin position="557"/>
        <end position="571"/>
    </location>
</feature>
<organism evidence="4 5">
    <name type="scientific">Caenorhabditis angaria</name>
    <dbReference type="NCBI Taxonomy" id="860376"/>
    <lineage>
        <taxon>Eukaryota</taxon>
        <taxon>Metazoa</taxon>
        <taxon>Ecdysozoa</taxon>
        <taxon>Nematoda</taxon>
        <taxon>Chromadorea</taxon>
        <taxon>Rhabditida</taxon>
        <taxon>Rhabditina</taxon>
        <taxon>Rhabditomorpha</taxon>
        <taxon>Rhabditoidea</taxon>
        <taxon>Rhabditidae</taxon>
        <taxon>Peloderinae</taxon>
        <taxon>Caenorhabditis</taxon>
    </lineage>
</organism>
<dbReference type="Pfam" id="PF00188">
    <property type="entry name" value="CAP"/>
    <property type="match status" value="1"/>
</dbReference>
<proteinExistence type="predicted"/>
<feature type="region of interest" description="Disordered" evidence="1">
    <location>
        <begin position="205"/>
        <end position="379"/>
    </location>
</feature>
<dbReference type="AlphaFoldDB" id="A0A9P1IMM4"/>
<dbReference type="EMBL" id="CANHGI010000004">
    <property type="protein sequence ID" value="CAI5447133.1"/>
    <property type="molecule type" value="Genomic_DNA"/>
</dbReference>
<reference evidence="4" key="1">
    <citation type="submission" date="2022-11" db="EMBL/GenBank/DDBJ databases">
        <authorList>
            <person name="Kikuchi T."/>
        </authorList>
    </citation>
    <scope>NUCLEOTIDE SEQUENCE</scope>
    <source>
        <strain evidence="4">PS1010</strain>
    </source>
</reference>